<evidence type="ECO:0000313" key="4">
    <source>
        <dbReference type="Proteomes" id="UP000736373"/>
    </source>
</evidence>
<protein>
    <submittedName>
        <fullName evidence="3">Aldehyde dehydrogenase (NADP(+))</fullName>
    </submittedName>
</protein>
<keyword evidence="1" id="KW-0560">Oxidoreductase</keyword>
<dbReference type="RefSeq" id="WP_187637083.1">
    <property type="nucleotide sequence ID" value="NZ_VZQQ01000028.1"/>
</dbReference>
<dbReference type="Gene3D" id="3.40.309.10">
    <property type="entry name" value="Aldehyde Dehydrogenase, Chain A, domain 2"/>
    <property type="match status" value="1"/>
</dbReference>
<dbReference type="PANTHER" id="PTHR43353:SF3">
    <property type="entry name" value="ALDEHYDE DEHYDROGENASE-RELATED"/>
    <property type="match status" value="1"/>
</dbReference>
<reference evidence="3 4" key="1">
    <citation type="submission" date="2019-09" db="EMBL/GenBank/DDBJ databases">
        <title>Paraburkholderia podalyriae sp. nov., A South African Podalyria-associated rhizobium.</title>
        <authorList>
            <person name="Mavima L."/>
            <person name="Beukes C.W."/>
            <person name="Palmer M."/>
            <person name="De Meyer S.E."/>
            <person name="James E.K."/>
            <person name="Maluk M."/>
            <person name="Avontuur J.R."/>
            <person name="Chan W.Y."/>
            <person name="Venter S.N."/>
            <person name="Steenkamp E.T."/>
        </authorList>
    </citation>
    <scope>NUCLEOTIDE SEQUENCE [LARGE SCALE GENOMIC DNA]</scope>
    <source>
        <strain evidence="3 4">WC7.3b</strain>
    </source>
</reference>
<gene>
    <name evidence="3" type="ORF">F6X42_27040</name>
</gene>
<dbReference type="PANTHER" id="PTHR43353">
    <property type="entry name" value="SUCCINATE-SEMIALDEHYDE DEHYDROGENASE, MITOCHONDRIAL"/>
    <property type="match status" value="1"/>
</dbReference>
<organism evidence="3 4">
    <name type="scientific">Paraburkholderia podalyriae</name>
    <dbReference type="NCBI Taxonomy" id="1938811"/>
    <lineage>
        <taxon>Bacteria</taxon>
        <taxon>Pseudomonadati</taxon>
        <taxon>Pseudomonadota</taxon>
        <taxon>Betaproteobacteria</taxon>
        <taxon>Burkholderiales</taxon>
        <taxon>Burkholderiaceae</taxon>
        <taxon>Paraburkholderia</taxon>
    </lineage>
</organism>
<feature type="domain" description="Aldehyde dehydrogenase" evidence="2">
    <location>
        <begin position="20"/>
        <end position="468"/>
    </location>
</feature>
<dbReference type="InterPro" id="IPR016162">
    <property type="entry name" value="Ald_DH_N"/>
</dbReference>
<sequence length="526" mass="55048">MRIEGKMLIGQRAVLGTNGSIRAIHAATGETIEPPFGGAADADLECACALAWSAFDTYRESSLPARAEFLEAIAQNILDLGDGLIERCVAESGLSHGRVESERGRTVGQLRMFASVVRQGDFLGVRIDPADSERKPLPRVDLRLRYVPLGPVAVFGASNFPLAFSVAGGDTASALAAGCPVIVKTHPAHPGTSELAALAVQKAVRDCGMPEGTFSLLFDSGRDIAQRLVGDRRIKAVGFTGSRGGGTALMKLAAQRPEPIPVYAEMSSVNPVLLFPAALANRAEAIGRTFAASLTLGAGQFCTNPGLILAVDSPDLDRFIEGAAAGLADAPAATMLTPDIRKAYETAVARTAAHDAVQAAASGIEPKTAHEAQAALFVTTADAFVRHTELHEEIFGAAALVVRCPDLAAMLALVESLDGQLTAAVHIDAADHPGVRMFLPALERRSGRILVNGFGTGVEVGHAMVHGGPYPSTSDGRSTSVGSLAIDRFLRPVSYQDMPDDLLPDALKESNPLALNRRVNGLMSLG</sequence>
<evidence type="ECO:0000313" key="3">
    <source>
        <dbReference type="EMBL" id="MBC8750114.1"/>
    </source>
</evidence>
<dbReference type="InterPro" id="IPR015590">
    <property type="entry name" value="Aldehyde_DH_dom"/>
</dbReference>
<dbReference type="InterPro" id="IPR044151">
    <property type="entry name" value="ALDH_KGSADH"/>
</dbReference>
<dbReference type="InterPro" id="IPR050740">
    <property type="entry name" value="Aldehyde_DH_Superfamily"/>
</dbReference>
<evidence type="ECO:0000256" key="1">
    <source>
        <dbReference type="ARBA" id="ARBA00023002"/>
    </source>
</evidence>
<dbReference type="SUPFAM" id="SSF53720">
    <property type="entry name" value="ALDH-like"/>
    <property type="match status" value="1"/>
</dbReference>
<dbReference type="Pfam" id="PF00171">
    <property type="entry name" value="Aldedh"/>
    <property type="match status" value="1"/>
</dbReference>
<dbReference type="InterPro" id="IPR016161">
    <property type="entry name" value="Ald_DH/histidinol_DH"/>
</dbReference>
<accession>A0ABR7PV13</accession>
<dbReference type="CDD" id="cd07129">
    <property type="entry name" value="ALDH_KGSADH"/>
    <property type="match status" value="1"/>
</dbReference>
<dbReference type="EMBL" id="VZQQ01000028">
    <property type="protein sequence ID" value="MBC8750114.1"/>
    <property type="molecule type" value="Genomic_DNA"/>
</dbReference>
<dbReference type="Gene3D" id="3.40.605.10">
    <property type="entry name" value="Aldehyde Dehydrogenase, Chain A, domain 1"/>
    <property type="match status" value="1"/>
</dbReference>
<comment type="caution">
    <text evidence="3">The sequence shown here is derived from an EMBL/GenBank/DDBJ whole genome shotgun (WGS) entry which is preliminary data.</text>
</comment>
<dbReference type="Proteomes" id="UP000736373">
    <property type="component" value="Unassembled WGS sequence"/>
</dbReference>
<name>A0ABR7PV13_9BURK</name>
<proteinExistence type="predicted"/>
<dbReference type="InterPro" id="IPR016163">
    <property type="entry name" value="Ald_DH_C"/>
</dbReference>
<evidence type="ECO:0000259" key="2">
    <source>
        <dbReference type="Pfam" id="PF00171"/>
    </source>
</evidence>
<keyword evidence="4" id="KW-1185">Reference proteome</keyword>